<dbReference type="InterPro" id="IPR033932">
    <property type="entry name" value="YtcJ-like"/>
</dbReference>
<dbReference type="SUPFAM" id="SSF51556">
    <property type="entry name" value="Metallo-dependent hydrolases"/>
    <property type="match status" value="1"/>
</dbReference>
<sequence>MCIGCHWATYRDWFAASPKTGRSGLTRRQALRGGGTVAVGALAATSVPSFVAEAVAEPDDETADIVFRNGPVYTVDRARPWARAVAVKGKRIVFVGEDAGVKPFIGSKTRIVDLEGKILLPGFVEGHTHPLVGAALTRGVDLQFDTREETLDVLSAYRSKTTTMDVVRGFGWRYCAFPASGPRKEDLDAIWPDKPVILLAIDGHAAWVNSLALVLAGVTKDTKDPIPGFSYFERDVATGEPTGYLVEPPVVLMVSSAIEPFSRDYVAAGLADWLPKAAAAGITAVFDAGIQVLPDQEGFALYSQLERAGELSLRVVGSHYHNQPDVDPVPVIHALQREFNSELVKASVLKLNIDGGDPQYTAALLAPYSDRLETSGDTLLPPEVFADIIRRADRDGIDIHVHSFGDRATRLSLDAIEAAIKANPPRDRRNALAHLSLVDSQDAPRFGELGVIAQYSAHWACPDLQNMGVTRSRFGAVRGDAMLTMKSVLDHGGVLSFGADWPAAGYYSTYRPLDGIEVATTRRELNKPQGPQLRPFDQAISLDAAIRANTLGPAYQIRMEHEIGSIEVGKFADLVVLERNLFEVAPQDIHKTRVLMTVMNGRVTHQAKV</sequence>
<dbReference type="PANTHER" id="PTHR22642:SF2">
    <property type="entry name" value="PROTEIN LONG AFTER FAR-RED 3"/>
    <property type="match status" value="1"/>
</dbReference>
<dbReference type="InterPro" id="IPR013108">
    <property type="entry name" value="Amidohydro_3"/>
</dbReference>
<keyword evidence="2" id="KW-0378">Hydrolase</keyword>
<dbReference type="InterPro" id="IPR011059">
    <property type="entry name" value="Metal-dep_hydrolase_composite"/>
</dbReference>
<gene>
    <name evidence="2" type="ORF">F0357_19665</name>
</gene>
<dbReference type="Gene3D" id="3.10.310.70">
    <property type="match status" value="1"/>
</dbReference>
<dbReference type="PROSITE" id="PS51318">
    <property type="entry name" value="TAT"/>
    <property type="match status" value="1"/>
</dbReference>
<dbReference type="SUPFAM" id="SSF51338">
    <property type="entry name" value="Composite domain of metallo-dependent hydrolases"/>
    <property type="match status" value="1"/>
</dbReference>
<protein>
    <submittedName>
        <fullName evidence="2">Amidohydrolase</fullName>
    </submittedName>
</protein>
<accession>A0A6A7YAY9</accession>
<keyword evidence="3" id="KW-1185">Reference proteome</keyword>
<evidence type="ECO:0000313" key="3">
    <source>
        <dbReference type="Proteomes" id="UP000332515"/>
    </source>
</evidence>
<reference evidence="2 3" key="1">
    <citation type="submission" date="2019-09" db="EMBL/GenBank/DDBJ databases">
        <title>Segnochrobactrum spirostomi gen. nov., sp. nov., isolated from the ciliate Spirostomum cf. yagiui and description of a novel family, Segnochrobactraceae fam. nov. within the order Rhizobiales of the class Alphaproteobacteria.</title>
        <authorList>
            <person name="Akter S."/>
            <person name="Shazib S.U.A."/>
            <person name="Shin M.K."/>
        </authorList>
    </citation>
    <scope>NUCLEOTIDE SEQUENCE [LARGE SCALE GENOMIC DNA]</scope>
    <source>
        <strain evidence="2 3">Sp-1</strain>
    </source>
</reference>
<dbReference type="EMBL" id="VWNA01000002">
    <property type="protein sequence ID" value="MQT14832.1"/>
    <property type="molecule type" value="Genomic_DNA"/>
</dbReference>
<comment type="caution">
    <text evidence="2">The sequence shown here is derived from an EMBL/GenBank/DDBJ whole genome shotgun (WGS) entry which is preliminary data.</text>
</comment>
<dbReference type="Gene3D" id="2.30.40.10">
    <property type="entry name" value="Urease, subunit C, domain 1"/>
    <property type="match status" value="1"/>
</dbReference>
<dbReference type="Proteomes" id="UP000332515">
    <property type="component" value="Unassembled WGS sequence"/>
</dbReference>
<dbReference type="Gene3D" id="3.20.20.140">
    <property type="entry name" value="Metal-dependent hydrolases"/>
    <property type="match status" value="1"/>
</dbReference>
<dbReference type="AlphaFoldDB" id="A0A6A7YAY9"/>
<dbReference type="InterPro" id="IPR032466">
    <property type="entry name" value="Metal_Hydrolase"/>
</dbReference>
<dbReference type="Pfam" id="PF07969">
    <property type="entry name" value="Amidohydro_3"/>
    <property type="match status" value="1"/>
</dbReference>
<name>A0A6A7YAY9_9HYPH</name>
<dbReference type="InterPro" id="IPR006311">
    <property type="entry name" value="TAT_signal"/>
</dbReference>
<feature type="domain" description="Amidohydrolase 3" evidence="1">
    <location>
        <begin position="110"/>
        <end position="605"/>
    </location>
</feature>
<dbReference type="PANTHER" id="PTHR22642">
    <property type="entry name" value="IMIDAZOLONEPROPIONASE"/>
    <property type="match status" value="1"/>
</dbReference>
<organism evidence="2 3">
    <name type="scientific">Segnochrobactrum spirostomi</name>
    <dbReference type="NCBI Taxonomy" id="2608987"/>
    <lineage>
        <taxon>Bacteria</taxon>
        <taxon>Pseudomonadati</taxon>
        <taxon>Pseudomonadota</taxon>
        <taxon>Alphaproteobacteria</taxon>
        <taxon>Hyphomicrobiales</taxon>
        <taxon>Segnochrobactraceae</taxon>
        <taxon>Segnochrobactrum</taxon>
    </lineage>
</organism>
<evidence type="ECO:0000259" key="1">
    <source>
        <dbReference type="Pfam" id="PF07969"/>
    </source>
</evidence>
<proteinExistence type="predicted"/>
<dbReference type="CDD" id="cd01300">
    <property type="entry name" value="YtcJ_like"/>
    <property type="match status" value="1"/>
</dbReference>
<evidence type="ECO:0000313" key="2">
    <source>
        <dbReference type="EMBL" id="MQT14832.1"/>
    </source>
</evidence>
<dbReference type="GO" id="GO:0016810">
    <property type="term" value="F:hydrolase activity, acting on carbon-nitrogen (but not peptide) bonds"/>
    <property type="evidence" value="ECO:0007669"/>
    <property type="project" value="InterPro"/>
</dbReference>